<dbReference type="InterPro" id="IPR007372">
    <property type="entry name" value="Lipid/polyisoprenoid-bd_YceI"/>
</dbReference>
<dbReference type="PANTHER" id="PTHR34406">
    <property type="entry name" value="PROTEIN YCEI"/>
    <property type="match status" value="1"/>
</dbReference>
<dbReference type="EMBL" id="JBHSPC010000077">
    <property type="protein sequence ID" value="MFC5672920.1"/>
    <property type="molecule type" value="Genomic_DNA"/>
</dbReference>
<evidence type="ECO:0000259" key="2">
    <source>
        <dbReference type="SMART" id="SM00867"/>
    </source>
</evidence>
<keyword evidence="4" id="KW-1185">Reference proteome</keyword>
<dbReference type="PANTHER" id="PTHR34406:SF1">
    <property type="entry name" value="PROTEIN YCEI"/>
    <property type="match status" value="1"/>
</dbReference>
<comment type="caution">
    <text evidence="3">The sequence shown here is derived from an EMBL/GenBank/DDBJ whole genome shotgun (WGS) entry which is preliminary data.</text>
</comment>
<evidence type="ECO:0000313" key="3">
    <source>
        <dbReference type="EMBL" id="MFC5672920.1"/>
    </source>
</evidence>
<comment type="similarity">
    <text evidence="1">Belongs to the UPF0312 family.</text>
</comment>
<evidence type="ECO:0000313" key="4">
    <source>
        <dbReference type="Proteomes" id="UP001596183"/>
    </source>
</evidence>
<dbReference type="Pfam" id="PF04264">
    <property type="entry name" value="YceI"/>
    <property type="match status" value="1"/>
</dbReference>
<proteinExistence type="inferred from homology"/>
<organism evidence="3 4">
    <name type="scientific">Streptomyces incanus</name>
    <dbReference type="NCBI Taxonomy" id="887453"/>
    <lineage>
        <taxon>Bacteria</taxon>
        <taxon>Bacillati</taxon>
        <taxon>Actinomycetota</taxon>
        <taxon>Actinomycetes</taxon>
        <taxon>Kitasatosporales</taxon>
        <taxon>Streptomycetaceae</taxon>
        <taxon>Streptomyces</taxon>
    </lineage>
</organism>
<reference evidence="4" key="1">
    <citation type="journal article" date="2019" name="Int. J. Syst. Evol. Microbiol.">
        <title>The Global Catalogue of Microorganisms (GCM) 10K type strain sequencing project: providing services to taxonomists for standard genome sequencing and annotation.</title>
        <authorList>
            <consortium name="The Broad Institute Genomics Platform"/>
            <consortium name="The Broad Institute Genome Sequencing Center for Infectious Disease"/>
            <person name="Wu L."/>
            <person name="Ma J."/>
        </authorList>
    </citation>
    <scope>NUCLEOTIDE SEQUENCE [LARGE SCALE GENOMIC DNA]</scope>
    <source>
        <strain evidence="4">JCM 13852</strain>
    </source>
</reference>
<gene>
    <name evidence="3" type="ORF">ACFP2V_23240</name>
</gene>
<feature type="domain" description="Lipid/polyisoprenoid-binding YceI-like" evidence="2">
    <location>
        <begin position="16"/>
        <end position="169"/>
    </location>
</feature>
<name>A0ABW0XSP5_9ACTN</name>
<dbReference type="InterPro" id="IPR036761">
    <property type="entry name" value="TTHA0802/YceI-like_sf"/>
</dbReference>
<dbReference type="Gene3D" id="2.40.128.110">
    <property type="entry name" value="Lipid/polyisoprenoid-binding, YceI-like"/>
    <property type="match status" value="1"/>
</dbReference>
<dbReference type="RefSeq" id="WP_381215755.1">
    <property type="nucleotide sequence ID" value="NZ_JBHSPC010000077.1"/>
</dbReference>
<sequence length="171" mass="18437">MDTTGNPITTTPRLGRYTIDTNSSSITFKGRHLFGLMPVRGTFAIRGGTVDVAEPLSESRLRVEIDAASFSTGNDHRDGDVRSAKFLDIDRHPLITFVSERVDATSVSGTLTACGVTRPASLAVVRSEVRANSFTVHATTRVDRTEFGVTAARGMAGRRLDLTLEVTCVHA</sequence>
<dbReference type="Proteomes" id="UP001596183">
    <property type="component" value="Unassembled WGS sequence"/>
</dbReference>
<protein>
    <submittedName>
        <fullName evidence="3">YceI family protein</fullName>
    </submittedName>
</protein>
<dbReference type="SUPFAM" id="SSF101874">
    <property type="entry name" value="YceI-like"/>
    <property type="match status" value="1"/>
</dbReference>
<dbReference type="SMART" id="SM00867">
    <property type="entry name" value="YceI"/>
    <property type="match status" value="1"/>
</dbReference>
<accession>A0ABW0XSP5</accession>
<evidence type="ECO:0000256" key="1">
    <source>
        <dbReference type="ARBA" id="ARBA00008812"/>
    </source>
</evidence>